<evidence type="ECO:0000256" key="6">
    <source>
        <dbReference type="ARBA" id="ARBA00022989"/>
    </source>
</evidence>
<dbReference type="PANTHER" id="PTHR11101">
    <property type="entry name" value="PHOSPHATE TRANSPORTER"/>
    <property type="match status" value="1"/>
</dbReference>
<evidence type="ECO:0000256" key="9">
    <source>
        <dbReference type="SAM" id="Phobius"/>
    </source>
</evidence>
<dbReference type="AlphaFoldDB" id="A0A820MIV0"/>
<feature type="transmembrane region" description="Helical" evidence="9">
    <location>
        <begin position="58"/>
        <end position="80"/>
    </location>
</feature>
<keyword evidence="6 9" id="KW-1133">Transmembrane helix</keyword>
<keyword evidence="3" id="KW-0813">Transport</keyword>
<feature type="region of interest" description="Disordered" evidence="8">
    <location>
        <begin position="94"/>
        <end position="114"/>
    </location>
</feature>
<evidence type="ECO:0000256" key="3">
    <source>
        <dbReference type="ARBA" id="ARBA00022448"/>
    </source>
</evidence>
<dbReference type="GO" id="GO:0005315">
    <property type="term" value="F:phosphate transmembrane transporter activity"/>
    <property type="evidence" value="ECO:0007669"/>
    <property type="project" value="InterPro"/>
</dbReference>
<evidence type="ECO:0000313" key="10">
    <source>
        <dbReference type="EMBL" id="CAF4373300.1"/>
    </source>
</evidence>
<feature type="transmembrane region" description="Helical" evidence="9">
    <location>
        <begin position="30"/>
        <end position="52"/>
    </location>
</feature>
<keyword evidence="7 9" id="KW-0472">Membrane</keyword>
<keyword evidence="4" id="KW-0592">Phosphate transport</keyword>
<dbReference type="InterPro" id="IPR001204">
    <property type="entry name" value="Phos_transporter"/>
</dbReference>
<comment type="subcellular location">
    <subcellularLocation>
        <location evidence="1">Membrane</location>
        <topology evidence="1">Multi-pass membrane protein</topology>
    </subcellularLocation>
</comment>
<gene>
    <name evidence="10" type="ORF">OKA104_LOCUS49954</name>
</gene>
<dbReference type="GO" id="GO:0035435">
    <property type="term" value="P:phosphate ion transmembrane transport"/>
    <property type="evidence" value="ECO:0007669"/>
    <property type="project" value="TreeGrafter"/>
</dbReference>
<evidence type="ECO:0000256" key="4">
    <source>
        <dbReference type="ARBA" id="ARBA00022592"/>
    </source>
</evidence>
<evidence type="ECO:0000256" key="5">
    <source>
        <dbReference type="ARBA" id="ARBA00022692"/>
    </source>
</evidence>
<name>A0A820MIV0_9BILA</name>
<feature type="non-terminal residue" evidence="10">
    <location>
        <position position="1"/>
    </location>
</feature>
<evidence type="ECO:0000256" key="1">
    <source>
        <dbReference type="ARBA" id="ARBA00004141"/>
    </source>
</evidence>
<dbReference type="PANTHER" id="PTHR11101:SF80">
    <property type="entry name" value="PHOSPHATE TRANSPORTER"/>
    <property type="match status" value="1"/>
</dbReference>
<dbReference type="EMBL" id="CAJOAY010024266">
    <property type="protein sequence ID" value="CAF4373300.1"/>
    <property type="molecule type" value="Genomic_DNA"/>
</dbReference>
<evidence type="ECO:0000256" key="2">
    <source>
        <dbReference type="ARBA" id="ARBA00009916"/>
    </source>
</evidence>
<comment type="similarity">
    <text evidence="2">Belongs to the inorganic phosphate transporter (PiT) (TC 2.A.20) family.</text>
</comment>
<organism evidence="10 11">
    <name type="scientific">Adineta steineri</name>
    <dbReference type="NCBI Taxonomy" id="433720"/>
    <lineage>
        <taxon>Eukaryota</taxon>
        <taxon>Metazoa</taxon>
        <taxon>Spiralia</taxon>
        <taxon>Gnathifera</taxon>
        <taxon>Rotifera</taxon>
        <taxon>Eurotatoria</taxon>
        <taxon>Bdelloidea</taxon>
        <taxon>Adinetida</taxon>
        <taxon>Adinetidae</taxon>
        <taxon>Adineta</taxon>
    </lineage>
</organism>
<evidence type="ECO:0000256" key="7">
    <source>
        <dbReference type="ARBA" id="ARBA00023136"/>
    </source>
</evidence>
<sequence>LLAGSWFISPALAGIISPEHLKVGLRWLPVFYSVTIMINVFSILLSAPPLLYFDRIPLWGKFVTTILVGLLIGFFVLFIVKPRMKVTIEESLRKKHDLDSRSGGGNEVSQLKKN</sequence>
<comment type="caution">
    <text evidence="10">The sequence shown here is derived from an EMBL/GenBank/DDBJ whole genome shotgun (WGS) entry which is preliminary data.</text>
</comment>
<proteinExistence type="inferred from homology"/>
<evidence type="ECO:0000256" key="8">
    <source>
        <dbReference type="SAM" id="MobiDB-lite"/>
    </source>
</evidence>
<reference evidence="10" key="1">
    <citation type="submission" date="2021-02" db="EMBL/GenBank/DDBJ databases">
        <authorList>
            <person name="Nowell W R."/>
        </authorList>
    </citation>
    <scope>NUCLEOTIDE SEQUENCE</scope>
</reference>
<keyword evidence="5 9" id="KW-0812">Transmembrane</keyword>
<protein>
    <submittedName>
        <fullName evidence="10">Uncharacterized protein</fullName>
    </submittedName>
</protein>
<dbReference type="GO" id="GO:0016020">
    <property type="term" value="C:membrane"/>
    <property type="evidence" value="ECO:0007669"/>
    <property type="project" value="UniProtKB-SubCell"/>
</dbReference>
<dbReference type="Proteomes" id="UP000663881">
    <property type="component" value="Unassembled WGS sequence"/>
</dbReference>
<evidence type="ECO:0000313" key="11">
    <source>
        <dbReference type="Proteomes" id="UP000663881"/>
    </source>
</evidence>
<accession>A0A820MIV0</accession>